<organism evidence="1 2">
    <name type="scientific">Xenorhabdus thuongxuanensis</name>
    <dbReference type="NCBI Taxonomy" id="1873484"/>
    <lineage>
        <taxon>Bacteria</taxon>
        <taxon>Pseudomonadati</taxon>
        <taxon>Pseudomonadota</taxon>
        <taxon>Gammaproteobacteria</taxon>
        <taxon>Enterobacterales</taxon>
        <taxon>Morganellaceae</taxon>
        <taxon>Xenorhabdus</taxon>
    </lineage>
</organism>
<proteinExistence type="predicted"/>
<evidence type="ECO:0000313" key="1">
    <source>
        <dbReference type="EMBL" id="OKP04247.1"/>
    </source>
</evidence>
<dbReference type="AlphaFoldDB" id="A0A1Q5TVI6"/>
<keyword evidence="2" id="KW-1185">Reference proteome</keyword>
<name>A0A1Q5TVI6_9GAMM</name>
<evidence type="ECO:0000313" key="2">
    <source>
        <dbReference type="Proteomes" id="UP000186277"/>
    </source>
</evidence>
<dbReference type="Proteomes" id="UP000186277">
    <property type="component" value="Unassembled WGS sequence"/>
</dbReference>
<dbReference type="RefSeq" id="WP_244149867.1">
    <property type="nucleotide sequence ID" value="NZ_CAWMWP010000046.1"/>
</dbReference>
<reference evidence="1 2" key="1">
    <citation type="submission" date="2016-09" db="EMBL/GenBank/DDBJ databases">
        <title>Xenorhabdus thuongxuanensis sp. nov. and Xenorhabdus eapokensis sp. nov., isolated from Steinernema species.</title>
        <authorList>
            <person name="Kaempfer P."/>
            <person name="Tobias N.J."/>
            <person name="Phan Ke L."/>
            <person name="Bode H.B."/>
            <person name="Glaeser S.P."/>
        </authorList>
    </citation>
    <scope>NUCLEOTIDE SEQUENCE [LARGE SCALE GENOMIC DNA]</scope>
    <source>
        <strain evidence="1 2">30TX1</strain>
    </source>
</reference>
<gene>
    <name evidence="1" type="ORF">Xentx_02772</name>
</gene>
<evidence type="ECO:0008006" key="3">
    <source>
        <dbReference type="Google" id="ProtNLM"/>
    </source>
</evidence>
<comment type="caution">
    <text evidence="1">The sequence shown here is derived from an EMBL/GenBank/DDBJ whole genome shotgun (WGS) entry which is preliminary data.</text>
</comment>
<dbReference type="EMBL" id="MKGR01000022">
    <property type="protein sequence ID" value="OKP04247.1"/>
    <property type="molecule type" value="Genomic_DNA"/>
</dbReference>
<sequence>MNTKVARKSRVKETTLSLGYVSLLDVLSHQQEHIEHIHVTEIPPNEADRFLLVELPEETARDLDVRDLRIALLSALNTATSIKRSSSSGKSAPKMSNPELYVHSDDLREENPKDSWRTSNRKDRIEALKNSILEESKWLLACELSQSAGFSLLNPSATPNRWKKAKKIFAVSVKGKDLYPQYALDEGGLPIPILKNIIEVFDGKKTSWGIAIWFNTPNSWLGKEKPKDVLINRPNDVLNAARQEAEGPWHG</sequence>
<accession>A0A1Q5TVI6</accession>
<protein>
    <recommendedName>
        <fullName evidence="3">DUF2384 domain-containing protein</fullName>
    </recommendedName>
</protein>